<reference evidence="5" key="1">
    <citation type="journal article" date="2019" name="Int. J. Syst. Evol. Microbiol.">
        <title>The Global Catalogue of Microorganisms (GCM) 10K type strain sequencing project: providing services to taxonomists for standard genome sequencing and annotation.</title>
        <authorList>
            <consortium name="The Broad Institute Genomics Platform"/>
            <consortium name="The Broad Institute Genome Sequencing Center for Infectious Disease"/>
            <person name="Wu L."/>
            <person name="Ma J."/>
        </authorList>
    </citation>
    <scope>NUCLEOTIDE SEQUENCE [LARGE SCALE GENOMIC DNA]</scope>
    <source>
        <strain evidence="5">JCM 1490</strain>
    </source>
</reference>
<evidence type="ECO:0000256" key="2">
    <source>
        <dbReference type="SAM" id="MobiDB-lite"/>
    </source>
</evidence>
<dbReference type="Proteomes" id="UP001596455">
    <property type="component" value="Unassembled WGS sequence"/>
</dbReference>
<dbReference type="CDD" id="cd00085">
    <property type="entry name" value="HNHc"/>
    <property type="match status" value="1"/>
</dbReference>
<feature type="domain" description="HNH nuclease" evidence="3">
    <location>
        <begin position="544"/>
        <end position="596"/>
    </location>
</feature>
<dbReference type="InterPro" id="IPR003615">
    <property type="entry name" value="HNH_nuc"/>
</dbReference>
<comment type="caution">
    <text evidence="4">The sequence shown here is derived from an EMBL/GenBank/DDBJ whole genome shotgun (WGS) entry which is preliminary data.</text>
</comment>
<dbReference type="RefSeq" id="WP_382395577.1">
    <property type="nucleotide sequence ID" value="NZ_JBHTCQ010000003.1"/>
</dbReference>
<accession>A0ABW2QGF8</accession>
<evidence type="ECO:0000313" key="4">
    <source>
        <dbReference type="EMBL" id="MFC7406298.1"/>
    </source>
</evidence>
<feature type="compositionally biased region" description="Acidic residues" evidence="2">
    <location>
        <begin position="658"/>
        <end position="667"/>
    </location>
</feature>
<evidence type="ECO:0000256" key="1">
    <source>
        <dbReference type="ARBA" id="ARBA00023450"/>
    </source>
</evidence>
<dbReference type="Pfam" id="PF02720">
    <property type="entry name" value="DUF222"/>
    <property type="match status" value="2"/>
</dbReference>
<comment type="similarity">
    <text evidence="1">Belongs to the Rv1128c/1148c/1588c/1702c/1945/3466 family.</text>
</comment>
<evidence type="ECO:0000313" key="5">
    <source>
        <dbReference type="Proteomes" id="UP001596455"/>
    </source>
</evidence>
<dbReference type="Pfam" id="PF01844">
    <property type="entry name" value="HNH"/>
    <property type="match status" value="1"/>
</dbReference>
<dbReference type="InterPro" id="IPR003870">
    <property type="entry name" value="DUF222"/>
</dbReference>
<evidence type="ECO:0000259" key="3">
    <source>
        <dbReference type="SMART" id="SM00507"/>
    </source>
</evidence>
<sequence length="667" mass="69826">MEGGATLEPAGACCIDDAADALPCEHARSLIAALDRMALESERRWFAEVTRSVAETGRDALAERARRGDEWAAYVLDELAAATEYDAAPMEHKPHEPVTDEPVTDEPEPVAQDAAVETEGAHALALDWDGGPSSDWGHRALEGAANASGLALATLLDSVDVTELGAGDAVDAVALWGRVVSYAQARQASAAAAVEDRLDAIYGPVTAVARRPGPAGEPLPAPTGRGSGQSQPRAATELSMRLATTRHAAASLIRTGRLMERTMVATGEALLAGELTWAKAEAMTSQLEDLPEPLVLEVEDAVLPDAPASTPPKIRRDVARAVAEIDPEGADARHRAARCKRRVNHARPLPDGMASISAYLPAEGAIALDHALDGAARAARSGGDSRTIDQLRADILASIGFDALRTGWIGPLPPEQLPLLGADEGVRRDAAGHAGSGAAGADASHPLSPDPIGNDPPVRPDEPGQRPRWPIATTGRAPVQVSVTVPISTMLGGDEPAVLDGYGPVTASAARALTTEATVRRLLTDPVSGTVLDVGRTRYRPPADLARLVRERDRTCVRPGCNTKASACELDHTVPFGHGGTTALTNLGALCLIDHREKTLGHFRLVQHDGGVFDWTSPTGHTYRRERDGTITHAGPGRSLPPPSAPGRSGTDETSSSVDDDGPPPPF</sequence>
<dbReference type="InterPro" id="IPR002711">
    <property type="entry name" value="HNH"/>
</dbReference>
<dbReference type="SMART" id="SM00507">
    <property type="entry name" value="HNHc"/>
    <property type="match status" value="1"/>
</dbReference>
<dbReference type="EMBL" id="JBHTCQ010000003">
    <property type="protein sequence ID" value="MFC7406298.1"/>
    <property type="molecule type" value="Genomic_DNA"/>
</dbReference>
<proteinExistence type="inferred from homology"/>
<feature type="region of interest" description="Disordered" evidence="2">
    <location>
        <begin position="209"/>
        <end position="236"/>
    </location>
</feature>
<protein>
    <submittedName>
        <fullName evidence="4">DUF222 domain-containing protein</fullName>
    </submittedName>
</protein>
<gene>
    <name evidence="4" type="ORF">ACFQQL_14360</name>
</gene>
<feature type="region of interest" description="Disordered" evidence="2">
    <location>
        <begin position="429"/>
        <end position="472"/>
    </location>
</feature>
<feature type="region of interest" description="Disordered" evidence="2">
    <location>
        <begin position="616"/>
        <end position="667"/>
    </location>
</feature>
<keyword evidence="5" id="KW-1185">Reference proteome</keyword>
<organism evidence="4 5">
    <name type="scientific">Georgenia alba</name>
    <dbReference type="NCBI Taxonomy" id="2233858"/>
    <lineage>
        <taxon>Bacteria</taxon>
        <taxon>Bacillati</taxon>
        <taxon>Actinomycetota</taxon>
        <taxon>Actinomycetes</taxon>
        <taxon>Micrococcales</taxon>
        <taxon>Bogoriellaceae</taxon>
        <taxon>Georgenia</taxon>
    </lineage>
</organism>
<name>A0ABW2QGF8_9MICO</name>
<dbReference type="Gene3D" id="1.10.30.50">
    <property type="match status" value="1"/>
</dbReference>